<feature type="transmembrane region" description="Helical" evidence="5">
    <location>
        <begin position="47"/>
        <end position="66"/>
    </location>
</feature>
<keyword evidence="2 5" id="KW-0812">Transmembrane</keyword>
<proteinExistence type="predicted"/>
<dbReference type="Pfam" id="PF00892">
    <property type="entry name" value="EamA"/>
    <property type="match status" value="2"/>
</dbReference>
<evidence type="ECO:0000256" key="4">
    <source>
        <dbReference type="ARBA" id="ARBA00023136"/>
    </source>
</evidence>
<comment type="subcellular location">
    <subcellularLocation>
        <location evidence="1">Membrane</location>
        <topology evidence="1">Multi-pass membrane protein</topology>
    </subcellularLocation>
</comment>
<organism evidence="7 8">
    <name type="scientific">Roseovarius rhodophyticola</name>
    <dbReference type="NCBI Taxonomy" id="3080827"/>
    <lineage>
        <taxon>Bacteria</taxon>
        <taxon>Pseudomonadati</taxon>
        <taxon>Pseudomonadota</taxon>
        <taxon>Alphaproteobacteria</taxon>
        <taxon>Rhodobacterales</taxon>
        <taxon>Roseobacteraceae</taxon>
        <taxon>Roseovarius</taxon>
    </lineage>
</organism>
<feature type="transmembrane region" description="Helical" evidence="5">
    <location>
        <begin position="221"/>
        <end position="240"/>
    </location>
</feature>
<dbReference type="RefSeq" id="WP_317055081.1">
    <property type="nucleotide sequence ID" value="NZ_CP146606.1"/>
</dbReference>
<keyword evidence="4 5" id="KW-0472">Membrane</keyword>
<protein>
    <submittedName>
        <fullName evidence="7">DMT family transporter</fullName>
    </submittedName>
</protein>
<evidence type="ECO:0000256" key="2">
    <source>
        <dbReference type="ARBA" id="ARBA00022692"/>
    </source>
</evidence>
<feature type="domain" description="EamA" evidence="6">
    <location>
        <begin position="160"/>
        <end position="292"/>
    </location>
</feature>
<feature type="transmembrane region" description="Helical" evidence="5">
    <location>
        <begin position="190"/>
        <end position="209"/>
    </location>
</feature>
<feature type="domain" description="EamA" evidence="6">
    <location>
        <begin position="13"/>
        <end position="146"/>
    </location>
</feature>
<evidence type="ECO:0000313" key="7">
    <source>
        <dbReference type="EMBL" id="WYK18394.1"/>
    </source>
</evidence>
<dbReference type="PANTHER" id="PTHR32322">
    <property type="entry name" value="INNER MEMBRANE TRANSPORTER"/>
    <property type="match status" value="1"/>
</dbReference>
<feature type="transmembrane region" description="Helical" evidence="5">
    <location>
        <begin position="134"/>
        <end position="154"/>
    </location>
</feature>
<dbReference type="SUPFAM" id="SSF103481">
    <property type="entry name" value="Multidrug resistance efflux transporter EmrE"/>
    <property type="match status" value="2"/>
</dbReference>
<accession>A0ABZ2TF85</accession>
<dbReference type="InterPro" id="IPR000620">
    <property type="entry name" value="EamA_dom"/>
</dbReference>
<dbReference type="EMBL" id="CP146606">
    <property type="protein sequence ID" value="WYK18394.1"/>
    <property type="molecule type" value="Genomic_DNA"/>
</dbReference>
<keyword evidence="3 5" id="KW-1133">Transmembrane helix</keyword>
<feature type="transmembrane region" description="Helical" evidence="5">
    <location>
        <begin position="252"/>
        <end position="272"/>
    </location>
</feature>
<feature type="transmembrane region" description="Helical" evidence="5">
    <location>
        <begin position="12"/>
        <end position="35"/>
    </location>
</feature>
<sequence length="302" mass="31759">MTEQTSSRITPSAALMLLALAAVWGGSFFFAEIALREVPPLTITLHRVFWAVPILFVVVRLMGLYLPRAPKIWGAYLVMGALNNAIPFSLIFWGQVQIESGLASILNGTTAVFGAVVAGVLLKDEPLTWPKIVGALFGVAGVAAIMGVDLLSGIDLRNLAQLAVLAAALSYAFASVWGKVALAGQPPQMNALGMLIGSTILMIPVALWVDGMPRFDLSAPVWAALLAVAALSTALAYLLYFAILKRAGAANLMLVTLMIPPFAVGLGAAFLGETLGSEALIGFALIAVGLAITDGRLFRRRT</sequence>
<dbReference type="PANTHER" id="PTHR32322:SF9">
    <property type="entry name" value="AMINO-ACID METABOLITE EFFLUX PUMP-RELATED"/>
    <property type="match status" value="1"/>
</dbReference>
<feature type="transmembrane region" description="Helical" evidence="5">
    <location>
        <begin position="160"/>
        <end position="178"/>
    </location>
</feature>
<evidence type="ECO:0000256" key="3">
    <source>
        <dbReference type="ARBA" id="ARBA00022989"/>
    </source>
</evidence>
<reference evidence="7 8" key="1">
    <citation type="submission" date="2024-02" db="EMBL/GenBank/DDBJ databases">
        <title>Roseovarius strain W115 nov., isolated from a marine algae.</title>
        <authorList>
            <person name="Lee M.W."/>
            <person name="Lee J.K."/>
            <person name="Kim J.M."/>
            <person name="Choi D.G."/>
            <person name="Baek J.H."/>
            <person name="Bayburt H."/>
            <person name="Jung J.J."/>
            <person name="Han D.M."/>
            <person name="Jeon C.O."/>
        </authorList>
    </citation>
    <scope>NUCLEOTIDE SEQUENCE [LARGE SCALE GENOMIC DNA]</scope>
    <source>
        <strain evidence="7 8">W115</strain>
    </source>
</reference>
<evidence type="ECO:0000256" key="1">
    <source>
        <dbReference type="ARBA" id="ARBA00004141"/>
    </source>
</evidence>
<evidence type="ECO:0000259" key="6">
    <source>
        <dbReference type="Pfam" id="PF00892"/>
    </source>
</evidence>
<feature type="transmembrane region" description="Helical" evidence="5">
    <location>
        <begin position="73"/>
        <end position="96"/>
    </location>
</feature>
<feature type="transmembrane region" description="Helical" evidence="5">
    <location>
        <begin position="278"/>
        <end position="298"/>
    </location>
</feature>
<name>A0ABZ2TF85_9RHOB</name>
<dbReference type="Proteomes" id="UP001281305">
    <property type="component" value="Chromosome"/>
</dbReference>
<dbReference type="InterPro" id="IPR050638">
    <property type="entry name" value="AA-Vitamin_Transporters"/>
</dbReference>
<evidence type="ECO:0000313" key="8">
    <source>
        <dbReference type="Proteomes" id="UP001281305"/>
    </source>
</evidence>
<dbReference type="InterPro" id="IPR037185">
    <property type="entry name" value="EmrE-like"/>
</dbReference>
<keyword evidence="8" id="KW-1185">Reference proteome</keyword>
<gene>
    <name evidence="7" type="ORF">RZS32_000475</name>
</gene>
<feature type="transmembrane region" description="Helical" evidence="5">
    <location>
        <begin position="102"/>
        <end position="122"/>
    </location>
</feature>
<evidence type="ECO:0000256" key="5">
    <source>
        <dbReference type="SAM" id="Phobius"/>
    </source>
</evidence>